<dbReference type="OrthoDB" id="9810303at2"/>
<keyword evidence="11" id="KW-1185">Reference proteome</keyword>
<keyword evidence="6" id="KW-1133">Transmembrane helix</keyword>
<keyword evidence="7" id="KW-0472">Membrane</keyword>
<reference evidence="10 11" key="1">
    <citation type="submission" date="2018-12" db="EMBL/GenBank/DDBJ databases">
        <authorList>
            <person name="Toschakov S.V."/>
        </authorList>
    </citation>
    <scope>NUCLEOTIDE SEQUENCE [LARGE SCALE GENOMIC DNA]</scope>
    <source>
        <strain evidence="10 11">GM2012</strain>
    </source>
</reference>
<evidence type="ECO:0000256" key="2">
    <source>
        <dbReference type="ARBA" id="ARBA00022676"/>
    </source>
</evidence>
<feature type="domain" description="Glycosyltransferase 2-like" evidence="9">
    <location>
        <begin position="36"/>
        <end position="203"/>
    </location>
</feature>
<dbReference type="InterPro" id="IPR029044">
    <property type="entry name" value="Nucleotide-diphossugar_trans"/>
</dbReference>
<name>A0A432MBU2_9BACT</name>
<organism evidence="10 11">
    <name type="scientific">Tautonia sociabilis</name>
    <dbReference type="NCBI Taxonomy" id="2080755"/>
    <lineage>
        <taxon>Bacteria</taxon>
        <taxon>Pseudomonadati</taxon>
        <taxon>Planctomycetota</taxon>
        <taxon>Planctomycetia</taxon>
        <taxon>Isosphaerales</taxon>
        <taxon>Isosphaeraceae</taxon>
        <taxon>Tautonia</taxon>
    </lineage>
</organism>
<proteinExistence type="predicted"/>
<dbReference type="GO" id="GO:0009103">
    <property type="term" value="P:lipopolysaccharide biosynthetic process"/>
    <property type="evidence" value="ECO:0007669"/>
    <property type="project" value="UniProtKB-KW"/>
</dbReference>
<evidence type="ECO:0000259" key="9">
    <source>
        <dbReference type="Pfam" id="PF00535"/>
    </source>
</evidence>
<feature type="compositionally biased region" description="Low complexity" evidence="8">
    <location>
        <begin position="12"/>
        <end position="23"/>
    </location>
</feature>
<keyword evidence="1" id="KW-1003">Cell membrane</keyword>
<evidence type="ECO:0000313" key="10">
    <source>
        <dbReference type="EMBL" id="RUL81236.1"/>
    </source>
</evidence>
<dbReference type="EMBL" id="RYZH01000104">
    <property type="protein sequence ID" value="RUL81236.1"/>
    <property type="molecule type" value="Genomic_DNA"/>
</dbReference>
<keyword evidence="4" id="KW-0812">Transmembrane</keyword>
<dbReference type="Pfam" id="PF00535">
    <property type="entry name" value="Glycos_transf_2"/>
    <property type="match status" value="1"/>
</dbReference>
<accession>A0A432MBU2</accession>
<dbReference type="PANTHER" id="PTHR48090">
    <property type="entry name" value="UNDECAPRENYL-PHOSPHATE 4-DEOXY-4-FORMAMIDO-L-ARABINOSE TRANSFERASE-RELATED"/>
    <property type="match status" value="1"/>
</dbReference>
<evidence type="ECO:0000256" key="5">
    <source>
        <dbReference type="ARBA" id="ARBA00022985"/>
    </source>
</evidence>
<dbReference type="Proteomes" id="UP000280296">
    <property type="component" value="Unassembled WGS sequence"/>
</dbReference>
<dbReference type="AlphaFoldDB" id="A0A432MBU2"/>
<protein>
    <submittedName>
        <fullName evidence="10">Glycosyltransferase</fullName>
    </submittedName>
</protein>
<evidence type="ECO:0000256" key="7">
    <source>
        <dbReference type="ARBA" id="ARBA00023136"/>
    </source>
</evidence>
<comment type="caution">
    <text evidence="10">The sequence shown here is derived from an EMBL/GenBank/DDBJ whole genome shotgun (WGS) entry which is preliminary data.</text>
</comment>
<evidence type="ECO:0000256" key="3">
    <source>
        <dbReference type="ARBA" id="ARBA00022679"/>
    </source>
</evidence>
<reference evidence="10 11" key="2">
    <citation type="submission" date="2019-01" db="EMBL/GenBank/DDBJ databases">
        <title>Tautonia sociabilis, a novel thermotolerant planctomycete of Isosphaeraceae family, isolated from a 4000 m deep subterranean habitat.</title>
        <authorList>
            <person name="Kovaleva O.L."/>
            <person name="Elcheninov A.G."/>
            <person name="Van Heerden E."/>
            <person name="Toshchakov S.V."/>
            <person name="Novikov A."/>
            <person name="Bonch-Osmolovskaya E.A."/>
            <person name="Kublanov I.V."/>
        </authorList>
    </citation>
    <scope>NUCLEOTIDE SEQUENCE [LARGE SCALE GENOMIC DNA]</scope>
    <source>
        <strain evidence="10 11">GM2012</strain>
    </source>
</reference>
<dbReference type="Gene3D" id="3.90.550.10">
    <property type="entry name" value="Spore Coat Polysaccharide Biosynthesis Protein SpsA, Chain A"/>
    <property type="match status" value="1"/>
</dbReference>
<evidence type="ECO:0000256" key="1">
    <source>
        <dbReference type="ARBA" id="ARBA00022475"/>
    </source>
</evidence>
<dbReference type="PANTHER" id="PTHR48090:SF3">
    <property type="entry name" value="UNDECAPRENYL-PHOSPHATE 4-DEOXY-4-FORMAMIDO-L-ARABINOSE TRANSFERASE"/>
    <property type="match status" value="1"/>
</dbReference>
<keyword evidence="3 10" id="KW-0808">Transferase</keyword>
<keyword evidence="2" id="KW-0328">Glycosyltransferase</keyword>
<evidence type="ECO:0000256" key="6">
    <source>
        <dbReference type="ARBA" id="ARBA00022989"/>
    </source>
</evidence>
<dbReference type="GO" id="GO:0005886">
    <property type="term" value="C:plasma membrane"/>
    <property type="evidence" value="ECO:0007669"/>
    <property type="project" value="TreeGrafter"/>
</dbReference>
<sequence length="294" mass="32362">MSTMRPDPSHRPGGSAHLSPGPAGSSGGLPDEISLSIVVPARNEAEALPLLIEEIARAFRPMVGREPGLGHRLEGFEVILVDDASTDATPEVLSRLAPRYPELRVVRMERNVGQSSAIVAGFREARGRYVATLDADLQNDPGDLARLWDLLPGYDAVLGWRRKREDVWSKRQISRWANRIRNAVLGQSIRDTGCSVRIFPRAVALRLPMFHGAHRFFGPLLLREGCVIRQEPVGHRPRPHGSSHYSLRNRSWTVVVDLFGVAWLMRRPVRTGAVAPPAAPASDLARAAAARQEA</sequence>
<keyword evidence="5" id="KW-0448">Lipopolysaccharide biosynthesis</keyword>
<feature type="region of interest" description="Disordered" evidence="8">
    <location>
        <begin position="1"/>
        <end position="29"/>
    </location>
</feature>
<dbReference type="InterPro" id="IPR001173">
    <property type="entry name" value="Glyco_trans_2-like"/>
</dbReference>
<dbReference type="RefSeq" id="WP_126728264.1">
    <property type="nucleotide sequence ID" value="NZ_RYZH01000104.1"/>
</dbReference>
<dbReference type="SUPFAM" id="SSF53448">
    <property type="entry name" value="Nucleotide-diphospho-sugar transferases"/>
    <property type="match status" value="1"/>
</dbReference>
<evidence type="ECO:0000256" key="4">
    <source>
        <dbReference type="ARBA" id="ARBA00022692"/>
    </source>
</evidence>
<dbReference type="GO" id="GO:0099621">
    <property type="term" value="F:undecaprenyl-phosphate 4-deoxy-4-formamido-L-arabinose transferase activity"/>
    <property type="evidence" value="ECO:0007669"/>
    <property type="project" value="TreeGrafter"/>
</dbReference>
<evidence type="ECO:0000256" key="8">
    <source>
        <dbReference type="SAM" id="MobiDB-lite"/>
    </source>
</evidence>
<dbReference type="CDD" id="cd04187">
    <property type="entry name" value="DPM1_like_bac"/>
    <property type="match status" value="1"/>
</dbReference>
<gene>
    <name evidence="10" type="ORF">TsocGM_25420</name>
</gene>
<evidence type="ECO:0000313" key="11">
    <source>
        <dbReference type="Proteomes" id="UP000280296"/>
    </source>
</evidence>
<dbReference type="InterPro" id="IPR050256">
    <property type="entry name" value="Glycosyltransferase_2"/>
</dbReference>